<proteinExistence type="predicted"/>
<organism evidence="1 2">
    <name type="scientific">Stephanodiscus triporus</name>
    <dbReference type="NCBI Taxonomy" id="2934178"/>
    <lineage>
        <taxon>Eukaryota</taxon>
        <taxon>Sar</taxon>
        <taxon>Stramenopiles</taxon>
        <taxon>Ochrophyta</taxon>
        <taxon>Bacillariophyta</taxon>
        <taxon>Coscinodiscophyceae</taxon>
        <taxon>Thalassiosirophycidae</taxon>
        <taxon>Stephanodiscales</taxon>
        <taxon>Stephanodiscaceae</taxon>
        <taxon>Stephanodiscus</taxon>
    </lineage>
</organism>
<dbReference type="Proteomes" id="UP001530315">
    <property type="component" value="Unassembled WGS sequence"/>
</dbReference>
<keyword evidence="2" id="KW-1185">Reference proteome</keyword>
<dbReference type="AlphaFoldDB" id="A0ABD3PMR5"/>
<accession>A0ABD3PMR5</accession>
<gene>
    <name evidence="1" type="ORF">ACHAW5_010764</name>
</gene>
<name>A0ABD3PMR5_9STRA</name>
<evidence type="ECO:0000313" key="1">
    <source>
        <dbReference type="EMBL" id="KAL3789267.1"/>
    </source>
</evidence>
<evidence type="ECO:0008006" key="3">
    <source>
        <dbReference type="Google" id="ProtNLM"/>
    </source>
</evidence>
<evidence type="ECO:0000313" key="2">
    <source>
        <dbReference type="Proteomes" id="UP001530315"/>
    </source>
</evidence>
<comment type="caution">
    <text evidence="1">The sequence shown here is derived from an EMBL/GenBank/DDBJ whole genome shotgun (WGS) entry which is preliminary data.</text>
</comment>
<sequence>MAKKFVRHTLGFALALYAPVIVFWQHHRLTSEHVDRATLLSTTKDAFYGQSSSGSNHYNSINPIISHVAGITVLSHRPVSLILQNPKLPDWVKQYSAWHKEQRKRYLEAKRSNSSSADEIRFLISRCLEHDQCGGASDRLQDMPYNLMLANQTNRVLLVRWEKPARLEHYLVPHKDGIDWTLQGEMYEMIKTEKWNLKGEEGNAKLKIVSTIRRFSPPLFRKYENDEVGHKIYHEIFRLLFSPSQALAERVESIMKSLELVPSQYSSIHLRVKYPTTGINVTEETFTFQQHKSKIIEWATNAVNCAAELHPNSTIYVSSDNNDTVGYLLEESHFAQHYIDATKHKKHPLVVKLVSRDYSHENEHVAFSDLKEADGFMSVFEDLIIMGMGKCVAHGLGGYGRLAAALSGGECAVAHQGRHSKVCSNPLAKIQSSINSML</sequence>
<reference evidence="1 2" key="1">
    <citation type="submission" date="2024-10" db="EMBL/GenBank/DDBJ databases">
        <title>Updated reference genomes for cyclostephanoid diatoms.</title>
        <authorList>
            <person name="Roberts W.R."/>
            <person name="Alverson A.J."/>
        </authorList>
    </citation>
    <scope>NUCLEOTIDE SEQUENCE [LARGE SCALE GENOMIC DNA]</scope>
    <source>
        <strain evidence="1 2">AJA276-08</strain>
    </source>
</reference>
<protein>
    <recommendedName>
        <fullName evidence="3">O-fucosyltransferase family protein</fullName>
    </recommendedName>
</protein>
<dbReference type="EMBL" id="JALLAZ020000687">
    <property type="protein sequence ID" value="KAL3789267.1"/>
    <property type="molecule type" value="Genomic_DNA"/>
</dbReference>